<dbReference type="Proteomes" id="UP001501822">
    <property type="component" value="Unassembled WGS sequence"/>
</dbReference>
<evidence type="ECO:0000256" key="1">
    <source>
        <dbReference type="SAM" id="MobiDB-lite"/>
    </source>
</evidence>
<comment type="caution">
    <text evidence="2">The sequence shown here is derived from an EMBL/GenBank/DDBJ whole genome shotgun (WGS) entry which is preliminary data.</text>
</comment>
<reference evidence="2 3" key="1">
    <citation type="journal article" date="2019" name="Int. J. Syst. Evol. Microbiol.">
        <title>The Global Catalogue of Microorganisms (GCM) 10K type strain sequencing project: providing services to taxonomists for standard genome sequencing and annotation.</title>
        <authorList>
            <consortium name="The Broad Institute Genomics Platform"/>
            <consortium name="The Broad Institute Genome Sequencing Center for Infectious Disease"/>
            <person name="Wu L."/>
            <person name="Ma J."/>
        </authorList>
    </citation>
    <scope>NUCLEOTIDE SEQUENCE [LARGE SCALE GENOMIC DNA]</scope>
    <source>
        <strain evidence="2 3">JCM 3146</strain>
    </source>
</reference>
<sequence>MAEARSREELEEELQVVEDDIASLRPTLEDLRRTIGQQEDGPTDPEERSVQLQNVEEQEAILRRMEDRRVELLRRLGKE</sequence>
<dbReference type="EMBL" id="BAAABM010000069">
    <property type="protein sequence ID" value="GAA0370278.1"/>
    <property type="molecule type" value="Genomic_DNA"/>
</dbReference>
<keyword evidence="3" id="KW-1185">Reference proteome</keyword>
<evidence type="ECO:0000313" key="3">
    <source>
        <dbReference type="Proteomes" id="UP001501822"/>
    </source>
</evidence>
<feature type="region of interest" description="Disordered" evidence="1">
    <location>
        <begin position="34"/>
        <end position="53"/>
    </location>
</feature>
<organism evidence="2 3">
    <name type="scientific">Actinoallomurus spadix</name>
    <dbReference type="NCBI Taxonomy" id="79912"/>
    <lineage>
        <taxon>Bacteria</taxon>
        <taxon>Bacillati</taxon>
        <taxon>Actinomycetota</taxon>
        <taxon>Actinomycetes</taxon>
        <taxon>Streptosporangiales</taxon>
        <taxon>Thermomonosporaceae</taxon>
        <taxon>Actinoallomurus</taxon>
    </lineage>
</organism>
<dbReference type="RefSeq" id="WP_252804978.1">
    <property type="nucleotide sequence ID" value="NZ_BAAABM010000069.1"/>
</dbReference>
<evidence type="ECO:0000313" key="2">
    <source>
        <dbReference type="EMBL" id="GAA0370278.1"/>
    </source>
</evidence>
<name>A0ABN0XQQ2_9ACTN</name>
<gene>
    <name evidence="2" type="ORF">GCM10010151_70270</name>
</gene>
<accession>A0ABN0XQQ2</accession>
<protein>
    <submittedName>
        <fullName evidence="2">Uncharacterized protein</fullName>
    </submittedName>
</protein>
<proteinExistence type="predicted"/>